<comment type="caution">
    <text evidence="1">The sequence shown here is derived from an EMBL/GenBank/DDBJ whole genome shotgun (WGS) entry which is preliminary data.</text>
</comment>
<evidence type="ECO:0000313" key="2">
    <source>
        <dbReference type="Proteomes" id="UP001140234"/>
    </source>
</evidence>
<accession>A0ACC1K8K0</accession>
<name>A0ACC1K8K0_9FUNG</name>
<keyword evidence="1" id="KW-0413">Isomerase</keyword>
<sequence length="376" mass="41535">MVTSMLNSENPRVFFDIALGGRPAGRIVMELYKDKVPRTAENFRALCTGEKGEGKLGKPLWYKGCGFHRVIKSFMIQGGDFTAGNGTGGESIYGEKFEDEAFPYKHDRPYLLSMANAGPNTNGSQFFITTVDTPHLDDKHVVFGQVLKGRYVVKAIEATPTESGDKPHEPVVVENCGELAPGEDDGCAPADGVPEDPEDYDLPEGADEIPPATLLEVGQKMKAGGNDEFRKGNLAAAAAQYAKGLRYLREIMVFDKENDPEDKLRPQFVGLRVPMMLNRAMCFLKLGKYDDAAKECTLVLEIPDKEATVKDRTKAYFRRGSALRQLKQLEAAVADLKIARELDAADKAISNELVLAERAIAEREKKEKQMYAKLFS</sequence>
<proteinExistence type="predicted"/>
<dbReference type="EMBL" id="JANBUJ010000019">
    <property type="protein sequence ID" value="KAJ2775444.1"/>
    <property type="molecule type" value="Genomic_DNA"/>
</dbReference>
<reference evidence="1" key="1">
    <citation type="submission" date="2022-07" db="EMBL/GenBank/DDBJ databases">
        <title>Phylogenomic reconstructions and comparative analyses of Kickxellomycotina fungi.</title>
        <authorList>
            <person name="Reynolds N.K."/>
            <person name="Stajich J.E."/>
            <person name="Barry K."/>
            <person name="Grigoriev I.V."/>
            <person name="Crous P."/>
            <person name="Smith M.E."/>
        </authorList>
    </citation>
    <scope>NUCLEOTIDE SEQUENCE</scope>
    <source>
        <strain evidence="1">CBS 109366</strain>
    </source>
</reference>
<dbReference type="EC" id="5.2.1.8" evidence="1"/>
<dbReference type="Proteomes" id="UP001140234">
    <property type="component" value="Unassembled WGS sequence"/>
</dbReference>
<organism evidence="1 2">
    <name type="scientific">Coemansia nantahalensis</name>
    <dbReference type="NCBI Taxonomy" id="2789366"/>
    <lineage>
        <taxon>Eukaryota</taxon>
        <taxon>Fungi</taxon>
        <taxon>Fungi incertae sedis</taxon>
        <taxon>Zoopagomycota</taxon>
        <taxon>Kickxellomycotina</taxon>
        <taxon>Kickxellomycetes</taxon>
        <taxon>Kickxellales</taxon>
        <taxon>Kickxellaceae</taxon>
        <taxon>Coemansia</taxon>
    </lineage>
</organism>
<keyword evidence="2" id="KW-1185">Reference proteome</keyword>
<gene>
    <name evidence="1" type="primary">CPR6</name>
    <name evidence="1" type="ORF">IWQ57_000431</name>
</gene>
<protein>
    <submittedName>
        <fullName evidence="1">Peptidyl-prolyl cis-trans isomerase cpr6</fullName>
        <ecNumber evidence="1">5.2.1.8</ecNumber>
    </submittedName>
</protein>
<evidence type="ECO:0000313" key="1">
    <source>
        <dbReference type="EMBL" id="KAJ2775444.1"/>
    </source>
</evidence>